<gene>
    <name evidence="8" type="ORF">AMAG_09030</name>
</gene>
<dbReference type="InterPro" id="IPR017978">
    <property type="entry name" value="GPCR_3_C"/>
</dbReference>
<feature type="compositionally biased region" description="Low complexity" evidence="5">
    <location>
        <begin position="186"/>
        <end position="198"/>
    </location>
</feature>
<sequence length="206" mass="20969">MVQSQTVPGFSICTPATLPVVLAISGVASNPGGGVLVSFASAEPPLPAPGVIDQGAKIAVTVINAVGLVGVLGVMGVLLTHYCHVVMLATIPIAGLTIALVLSFKTCNVTSRFNEGAHIATAMYLSALTLVVVVPVALVLDSLSVVYIITSLLIMLTNFGVIGIYYCPKLVAIFAPPPETVLTGSVTASSTGADTTDSADSEKWVC</sequence>
<feature type="transmembrane region" description="Helical" evidence="6">
    <location>
        <begin position="116"/>
        <end position="140"/>
    </location>
</feature>
<evidence type="ECO:0000256" key="6">
    <source>
        <dbReference type="SAM" id="Phobius"/>
    </source>
</evidence>
<evidence type="ECO:0000313" key="9">
    <source>
        <dbReference type="Proteomes" id="UP000054350"/>
    </source>
</evidence>
<dbReference type="AlphaFoldDB" id="A0A0L0SNA2"/>
<feature type="transmembrane region" description="Helical" evidence="6">
    <location>
        <begin position="85"/>
        <end position="104"/>
    </location>
</feature>
<feature type="region of interest" description="Disordered" evidence="5">
    <location>
        <begin position="186"/>
        <end position="206"/>
    </location>
</feature>
<organism evidence="8 9">
    <name type="scientific">Allomyces macrogynus (strain ATCC 38327)</name>
    <name type="common">Allomyces javanicus var. macrogynus</name>
    <dbReference type="NCBI Taxonomy" id="578462"/>
    <lineage>
        <taxon>Eukaryota</taxon>
        <taxon>Fungi</taxon>
        <taxon>Fungi incertae sedis</taxon>
        <taxon>Blastocladiomycota</taxon>
        <taxon>Blastocladiomycetes</taxon>
        <taxon>Blastocladiales</taxon>
        <taxon>Blastocladiaceae</taxon>
        <taxon>Allomyces</taxon>
    </lineage>
</organism>
<evidence type="ECO:0000256" key="3">
    <source>
        <dbReference type="ARBA" id="ARBA00022989"/>
    </source>
</evidence>
<dbReference type="GO" id="GO:0016020">
    <property type="term" value="C:membrane"/>
    <property type="evidence" value="ECO:0007669"/>
    <property type="project" value="UniProtKB-SubCell"/>
</dbReference>
<dbReference type="VEuPathDB" id="FungiDB:AMAG_09030"/>
<keyword evidence="4 6" id="KW-0472">Membrane</keyword>
<evidence type="ECO:0000259" key="7">
    <source>
        <dbReference type="PROSITE" id="PS50259"/>
    </source>
</evidence>
<accession>A0A0L0SNA2</accession>
<dbReference type="GO" id="GO:0004930">
    <property type="term" value="F:G protein-coupled receptor activity"/>
    <property type="evidence" value="ECO:0007669"/>
    <property type="project" value="InterPro"/>
</dbReference>
<keyword evidence="2 6" id="KW-0812">Transmembrane</keyword>
<reference evidence="8 9" key="1">
    <citation type="submission" date="2009-11" db="EMBL/GenBank/DDBJ databases">
        <title>Annotation of Allomyces macrogynus ATCC 38327.</title>
        <authorList>
            <consortium name="The Broad Institute Genome Sequencing Platform"/>
            <person name="Russ C."/>
            <person name="Cuomo C."/>
            <person name="Burger G."/>
            <person name="Gray M.W."/>
            <person name="Holland P.W.H."/>
            <person name="King N."/>
            <person name="Lang F.B.F."/>
            <person name="Roger A.J."/>
            <person name="Ruiz-Trillo I."/>
            <person name="Young S.K."/>
            <person name="Zeng Q."/>
            <person name="Gargeya S."/>
            <person name="Fitzgerald M."/>
            <person name="Haas B."/>
            <person name="Abouelleil A."/>
            <person name="Alvarado L."/>
            <person name="Arachchi H.M."/>
            <person name="Berlin A."/>
            <person name="Chapman S.B."/>
            <person name="Gearin G."/>
            <person name="Goldberg J."/>
            <person name="Griggs A."/>
            <person name="Gujja S."/>
            <person name="Hansen M."/>
            <person name="Heiman D."/>
            <person name="Howarth C."/>
            <person name="Larimer J."/>
            <person name="Lui A."/>
            <person name="MacDonald P.J.P."/>
            <person name="McCowen C."/>
            <person name="Montmayeur A."/>
            <person name="Murphy C."/>
            <person name="Neiman D."/>
            <person name="Pearson M."/>
            <person name="Priest M."/>
            <person name="Roberts A."/>
            <person name="Saif S."/>
            <person name="Shea T."/>
            <person name="Sisk P."/>
            <person name="Stolte C."/>
            <person name="Sykes S."/>
            <person name="Wortman J."/>
            <person name="Nusbaum C."/>
            <person name="Birren B."/>
        </authorList>
    </citation>
    <scope>NUCLEOTIDE SEQUENCE [LARGE SCALE GENOMIC DNA]</scope>
    <source>
        <strain evidence="8 9">ATCC 38327</strain>
    </source>
</reference>
<evidence type="ECO:0000256" key="4">
    <source>
        <dbReference type="ARBA" id="ARBA00023136"/>
    </source>
</evidence>
<name>A0A0L0SNA2_ALLM3</name>
<feature type="transmembrane region" description="Helical" evidence="6">
    <location>
        <begin position="146"/>
        <end position="167"/>
    </location>
</feature>
<feature type="domain" description="G-protein coupled receptors family 3 profile" evidence="7">
    <location>
        <begin position="96"/>
        <end position="189"/>
    </location>
</feature>
<dbReference type="PROSITE" id="PS50259">
    <property type="entry name" value="G_PROTEIN_RECEP_F3_4"/>
    <property type="match status" value="1"/>
</dbReference>
<evidence type="ECO:0000256" key="2">
    <source>
        <dbReference type="ARBA" id="ARBA00022692"/>
    </source>
</evidence>
<evidence type="ECO:0000256" key="5">
    <source>
        <dbReference type="SAM" id="MobiDB-lite"/>
    </source>
</evidence>
<feature type="transmembrane region" description="Helical" evidence="6">
    <location>
        <begin position="58"/>
        <end position="79"/>
    </location>
</feature>
<keyword evidence="3 6" id="KW-1133">Transmembrane helix</keyword>
<keyword evidence="9" id="KW-1185">Reference proteome</keyword>
<proteinExistence type="predicted"/>
<evidence type="ECO:0000313" key="8">
    <source>
        <dbReference type="EMBL" id="KNE63968.1"/>
    </source>
</evidence>
<reference evidence="9" key="2">
    <citation type="submission" date="2009-11" db="EMBL/GenBank/DDBJ databases">
        <title>The Genome Sequence of Allomyces macrogynus strain ATCC 38327.</title>
        <authorList>
            <consortium name="The Broad Institute Genome Sequencing Platform"/>
            <person name="Russ C."/>
            <person name="Cuomo C."/>
            <person name="Shea T."/>
            <person name="Young S.K."/>
            <person name="Zeng Q."/>
            <person name="Koehrsen M."/>
            <person name="Haas B."/>
            <person name="Borodovsky M."/>
            <person name="Guigo R."/>
            <person name="Alvarado L."/>
            <person name="Berlin A."/>
            <person name="Borenstein D."/>
            <person name="Chen Z."/>
            <person name="Engels R."/>
            <person name="Freedman E."/>
            <person name="Gellesch M."/>
            <person name="Goldberg J."/>
            <person name="Griggs A."/>
            <person name="Gujja S."/>
            <person name="Heiman D."/>
            <person name="Hepburn T."/>
            <person name="Howarth C."/>
            <person name="Jen D."/>
            <person name="Larson L."/>
            <person name="Lewis B."/>
            <person name="Mehta T."/>
            <person name="Park D."/>
            <person name="Pearson M."/>
            <person name="Roberts A."/>
            <person name="Saif S."/>
            <person name="Shenoy N."/>
            <person name="Sisk P."/>
            <person name="Stolte C."/>
            <person name="Sykes S."/>
            <person name="Walk T."/>
            <person name="White J."/>
            <person name="Yandava C."/>
            <person name="Burger G."/>
            <person name="Gray M.W."/>
            <person name="Holland P.W.H."/>
            <person name="King N."/>
            <person name="Lang F.B.F."/>
            <person name="Roger A.J."/>
            <person name="Ruiz-Trillo I."/>
            <person name="Lander E."/>
            <person name="Nusbaum C."/>
        </authorList>
    </citation>
    <scope>NUCLEOTIDE SEQUENCE [LARGE SCALE GENOMIC DNA]</scope>
    <source>
        <strain evidence="9">ATCC 38327</strain>
    </source>
</reference>
<comment type="subcellular location">
    <subcellularLocation>
        <location evidence="1">Membrane</location>
        <topology evidence="1">Multi-pass membrane protein</topology>
    </subcellularLocation>
</comment>
<dbReference type="EMBL" id="GG745343">
    <property type="protein sequence ID" value="KNE63968.1"/>
    <property type="molecule type" value="Genomic_DNA"/>
</dbReference>
<dbReference type="Proteomes" id="UP000054350">
    <property type="component" value="Unassembled WGS sequence"/>
</dbReference>
<protein>
    <recommendedName>
        <fullName evidence="7">G-protein coupled receptors family 3 profile domain-containing protein</fullName>
    </recommendedName>
</protein>
<dbReference type="OrthoDB" id="2151837at2759"/>
<evidence type="ECO:0000256" key="1">
    <source>
        <dbReference type="ARBA" id="ARBA00004141"/>
    </source>
</evidence>
<dbReference type="Pfam" id="PF00003">
    <property type="entry name" value="7tm_3"/>
    <property type="match status" value="1"/>
</dbReference>